<evidence type="ECO:0000259" key="7">
    <source>
        <dbReference type="PROSITE" id="PS51740"/>
    </source>
</evidence>
<dbReference type="Gene3D" id="3.40.50.300">
    <property type="entry name" value="P-loop containing nucleotide triphosphate hydrolases"/>
    <property type="match status" value="1"/>
</dbReference>
<evidence type="ECO:0000313" key="9">
    <source>
        <dbReference type="Proteomes" id="UP001527099"/>
    </source>
</evidence>
<feature type="domain" description="SpoVT-AbrB" evidence="7">
    <location>
        <begin position="248"/>
        <end position="292"/>
    </location>
</feature>
<dbReference type="SUPFAM" id="SSF52540">
    <property type="entry name" value="P-loop containing nucleoside triphosphate hydrolases"/>
    <property type="match status" value="1"/>
</dbReference>
<gene>
    <name evidence="8" type="ORF">M5X19_03365</name>
</gene>
<dbReference type="InterPro" id="IPR017871">
    <property type="entry name" value="ABC_transporter-like_CS"/>
</dbReference>
<dbReference type="RefSeq" id="WP_029194404.1">
    <property type="nucleotide sequence ID" value="NZ_JAMDMW010000006.1"/>
</dbReference>
<evidence type="ECO:0000256" key="4">
    <source>
        <dbReference type="ARBA" id="ARBA00022840"/>
    </source>
</evidence>
<keyword evidence="4 8" id="KW-0067">ATP-binding</keyword>
<proteinExistence type="inferred from homology"/>
<dbReference type="InterPro" id="IPR003439">
    <property type="entry name" value="ABC_transporter-like_ATP-bd"/>
</dbReference>
<comment type="similarity">
    <text evidence="1">Belongs to the ABC transporter superfamily.</text>
</comment>
<dbReference type="InterPro" id="IPR017911">
    <property type="entry name" value="MacB-like_ATP-bd"/>
</dbReference>
<dbReference type="PROSITE" id="PS00211">
    <property type="entry name" value="ABC_TRANSPORTER_1"/>
    <property type="match status" value="1"/>
</dbReference>
<dbReference type="Pfam" id="PF00005">
    <property type="entry name" value="ABC_tran"/>
    <property type="match status" value="1"/>
</dbReference>
<dbReference type="Proteomes" id="UP001527099">
    <property type="component" value="Unassembled WGS sequence"/>
</dbReference>
<dbReference type="InterPro" id="IPR003593">
    <property type="entry name" value="AAA+_ATPase"/>
</dbReference>
<keyword evidence="5" id="KW-0238">DNA-binding</keyword>
<sequence length="292" mass="32258">MIHCENLVKIYKAADIEVVALQGLDLHIEEGELMAIIGNSGSGKSTLLNMLGGLDRPSAGNLHVDGKDLLKFKESDLVKYKRETVGFVWQNNARNLIPYLTALENVELPILLQGRRKRHLALDLLEAVGLSHRRRNKLNELSGGEQQRVAIAIALANQPRLLLADEPTGSVDTKMANQILDLFRELNRSFGLTVVIVTHDPLLAKKVDRVVAIRDGKTSSEILRRKSYQEELLELEQGIIAADGDSHVEYAVIDKAGRLQIPANFLESIGASTTNKVRVAMEDGRIVLLPPD</sequence>
<dbReference type="CDD" id="cd03255">
    <property type="entry name" value="ABC_MJ0796_LolCDE_FtsE"/>
    <property type="match status" value="1"/>
</dbReference>
<reference evidence="8 9" key="1">
    <citation type="submission" date="2022-05" db="EMBL/GenBank/DDBJ databases">
        <title>Genome Sequencing of Bee-Associated Microbes.</title>
        <authorList>
            <person name="Dunlap C."/>
        </authorList>
    </citation>
    <scope>NUCLEOTIDE SEQUENCE [LARGE SCALE GENOMIC DNA]</scope>
    <source>
        <strain evidence="8 9">NRRL B-14421</strain>
    </source>
</reference>
<protein>
    <submittedName>
        <fullName evidence="8">ABC transporter ATP-binding protein</fullName>
    </submittedName>
</protein>
<dbReference type="GO" id="GO:0005524">
    <property type="term" value="F:ATP binding"/>
    <property type="evidence" value="ECO:0007669"/>
    <property type="project" value="UniProtKB-KW"/>
</dbReference>
<dbReference type="PANTHER" id="PTHR42798:SF2">
    <property type="entry name" value="ABC TRANSPORTER ATP-BINDING PROTEIN MG467-RELATED"/>
    <property type="match status" value="1"/>
</dbReference>
<keyword evidence="9" id="KW-1185">Reference proteome</keyword>
<evidence type="ECO:0000313" key="8">
    <source>
        <dbReference type="EMBL" id="MCY9691969.1"/>
    </source>
</evidence>
<accession>A0ABT4G721</accession>
<dbReference type="InterPro" id="IPR007159">
    <property type="entry name" value="SpoVT-AbrB_dom"/>
</dbReference>
<dbReference type="PANTHER" id="PTHR42798">
    <property type="entry name" value="LIPOPROTEIN-RELEASING SYSTEM ATP-BINDING PROTEIN LOLD"/>
    <property type="match status" value="1"/>
</dbReference>
<evidence type="ECO:0000256" key="3">
    <source>
        <dbReference type="ARBA" id="ARBA00022741"/>
    </source>
</evidence>
<dbReference type="SMART" id="SM00382">
    <property type="entry name" value="AAA"/>
    <property type="match status" value="1"/>
</dbReference>
<dbReference type="InterPro" id="IPR027417">
    <property type="entry name" value="P-loop_NTPase"/>
</dbReference>
<organism evidence="8 9">
    <name type="scientific">Paenibacillus alginolyticus</name>
    <dbReference type="NCBI Taxonomy" id="59839"/>
    <lineage>
        <taxon>Bacteria</taxon>
        <taxon>Bacillati</taxon>
        <taxon>Bacillota</taxon>
        <taxon>Bacilli</taxon>
        <taxon>Bacillales</taxon>
        <taxon>Paenibacillaceae</taxon>
        <taxon>Paenibacillus</taxon>
    </lineage>
</organism>
<comment type="caution">
    <text evidence="8">The sequence shown here is derived from an EMBL/GenBank/DDBJ whole genome shotgun (WGS) entry which is preliminary data.</text>
</comment>
<dbReference type="PROSITE" id="PS50893">
    <property type="entry name" value="ABC_TRANSPORTER_2"/>
    <property type="match status" value="1"/>
</dbReference>
<keyword evidence="2" id="KW-0813">Transport</keyword>
<keyword evidence="3" id="KW-0547">Nucleotide-binding</keyword>
<dbReference type="PROSITE" id="PS51740">
    <property type="entry name" value="SPOVT_ABRB"/>
    <property type="match status" value="1"/>
</dbReference>
<evidence type="ECO:0000259" key="6">
    <source>
        <dbReference type="PROSITE" id="PS50893"/>
    </source>
</evidence>
<name>A0ABT4G721_9BACL</name>
<evidence type="ECO:0000256" key="2">
    <source>
        <dbReference type="ARBA" id="ARBA00022448"/>
    </source>
</evidence>
<evidence type="ECO:0000256" key="1">
    <source>
        <dbReference type="ARBA" id="ARBA00005417"/>
    </source>
</evidence>
<dbReference type="EMBL" id="JAMDMX010000008">
    <property type="protein sequence ID" value="MCY9691969.1"/>
    <property type="molecule type" value="Genomic_DNA"/>
</dbReference>
<feature type="domain" description="ABC transporter" evidence="6">
    <location>
        <begin position="2"/>
        <end position="240"/>
    </location>
</feature>
<evidence type="ECO:0000256" key="5">
    <source>
        <dbReference type="PROSITE-ProRule" id="PRU01076"/>
    </source>
</evidence>